<keyword evidence="11 12" id="KW-0472">Membrane</keyword>
<dbReference type="Gene3D" id="1.10.630.10">
    <property type="entry name" value="Cytochrome P450"/>
    <property type="match status" value="1"/>
</dbReference>
<evidence type="ECO:0000256" key="10">
    <source>
        <dbReference type="ARBA" id="ARBA00023033"/>
    </source>
</evidence>
<name>A0A1V6P9Z2_PENDC</name>
<comment type="caution">
    <text evidence="13">The sequence shown here is derived from an EMBL/GenBank/DDBJ whole genome shotgun (WGS) entry which is preliminary data.</text>
</comment>
<dbReference type="EMBL" id="MDYL01000014">
    <property type="protein sequence ID" value="OQD73562.1"/>
    <property type="molecule type" value="Genomic_DNA"/>
</dbReference>
<organism evidence="13 14">
    <name type="scientific">Penicillium decumbens</name>
    <dbReference type="NCBI Taxonomy" id="69771"/>
    <lineage>
        <taxon>Eukaryota</taxon>
        <taxon>Fungi</taxon>
        <taxon>Dikarya</taxon>
        <taxon>Ascomycota</taxon>
        <taxon>Pezizomycotina</taxon>
        <taxon>Eurotiomycetes</taxon>
        <taxon>Eurotiomycetidae</taxon>
        <taxon>Eurotiales</taxon>
        <taxon>Aspergillaceae</taxon>
        <taxon>Penicillium</taxon>
    </lineage>
</organism>
<keyword evidence="6" id="KW-0479">Metal-binding</keyword>
<keyword evidence="8" id="KW-0560">Oxidoreductase</keyword>
<evidence type="ECO:0000256" key="2">
    <source>
        <dbReference type="ARBA" id="ARBA00004370"/>
    </source>
</evidence>
<dbReference type="GO" id="GO:0020037">
    <property type="term" value="F:heme binding"/>
    <property type="evidence" value="ECO:0007669"/>
    <property type="project" value="InterPro"/>
</dbReference>
<comment type="subcellular location">
    <subcellularLocation>
        <location evidence="2">Membrane</location>
    </subcellularLocation>
</comment>
<keyword evidence="14" id="KW-1185">Reference proteome</keyword>
<dbReference type="Pfam" id="PF00067">
    <property type="entry name" value="p450"/>
    <property type="match status" value="1"/>
</dbReference>
<dbReference type="STRING" id="69771.A0A1V6P9Z2"/>
<evidence type="ECO:0000256" key="1">
    <source>
        <dbReference type="ARBA" id="ARBA00001971"/>
    </source>
</evidence>
<dbReference type="Proteomes" id="UP000191522">
    <property type="component" value="Unassembled WGS sequence"/>
</dbReference>
<keyword evidence="9" id="KW-0408">Iron</keyword>
<accession>A0A1V6P9Z2</accession>
<dbReference type="GO" id="GO:0016705">
    <property type="term" value="F:oxidoreductase activity, acting on paired donors, with incorporation or reduction of molecular oxygen"/>
    <property type="evidence" value="ECO:0007669"/>
    <property type="project" value="InterPro"/>
</dbReference>
<dbReference type="GO" id="GO:0043386">
    <property type="term" value="P:mycotoxin biosynthetic process"/>
    <property type="evidence" value="ECO:0007669"/>
    <property type="project" value="UniProtKB-ARBA"/>
</dbReference>
<reference evidence="14" key="1">
    <citation type="journal article" date="2017" name="Nat. Microbiol.">
        <title>Global analysis of biosynthetic gene clusters reveals vast potential of secondary metabolite production in Penicillium species.</title>
        <authorList>
            <person name="Nielsen J.C."/>
            <person name="Grijseels S."/>
            <person name="Prigent S."/>
            <person name="Ji B."/>
            <person name="Dainat J."/>
            <person name="Nielsen K.F."/>
            <person name="Frisvad J.C."/>
            <person name="Workman M."/>
            <person name="Nielsen J."/>
        </authorList>
    </citation>
    <scope>NUCLEOTIDE SEQUENCE [LARGE SCALE GENOMIC DNA]</scope>
    <source>
        <strain evidence="14">IBT 11843</strain>
    </source>
</reference>
<dbReference type="PANTHER" id="PTHR46206">
    <property type="entry name" value="CYTOCHROME P450"/>
    <property type="match status" value="1"/>
</dbReference>
<comment type="similarity">
    <text evidence="3">Belongs to the cytochrome P450 family.</text>
</comment>
<dbReference type="GO" id="GO:0005506">
    <property type="term" value="F:iron ion binding"/>
    <property type="evidence" value="ECO:0007669"/>
    <property type="project" value="InterPro"/>
</dbReference>
<dbReference type="OMA" id="DKLMIAS"/>
<proteinExistence type="inferred from homology"/>
<evidence type="ECO:0000256" key="4">
    <source>
        <dbReference type="ARBA" id="ARBA00022617"/>
    </source>
</evidence>
<feature type="transmembrane region" description="Helical" evidence="12">
    <location>
        <begin position="267"/>
        <end position="290"/>
    </location>
</feature>
<evidence type="ECO:0000256" key="6">
    <source>
        <dbReference type="ARBA" id="ARBA00022723"/>
    </source>
</evidence>
<dbReference type="OrthoDB" id="1844152at2759"/>
<keyword evidence="5 12" id="KW-0812">Transmembrane</keyword>
<evidence type="ECO:0000256" key="11">
    <source>
        <dbReference type="ARBA" id="ARBA00023136"/>
    </source>
</evidence>
<dbReference type="AlphaFoldDB" id="A0A1V6P9Z2"/>
<feature type="transmembrane region" description="Helical" evidence="12">
    <location>
        <begin position="34"/>
        <end position="52"/>
    </location>
</feature>
<evidence type="ECO:0000313" key="13">
    <source>
        <dbReference type="EMBL" id="OQD73562.1"/>
    </source>
</evidence>
<dbReference type="InterPro" id="IPR001128">
    <property type="entry name" value="Cyt_P450"/>
</dbReference>
<protein>
    <recommendedName>
        <fullName evidence="15">Cytochrome P450</fullName>
    </recommendedName>
</protein>
<sequence>MDILSSGKTGLVHIPAMDSPHVTAALDFFHTHRYWVALFLILGIVGGSQFITKSFSKTIKIHRADFPPVVKLTNDQIFNDPINSYNQAIRDHGDIIAVKKKDKASDFVVSSPNTVLTEFLAFQMEIMVSEKYAQKVLTDEKNFSFEHGVADAMNMQFLLDATQGKIFKIMADVTSGLLSKRMDVVVPQVSSIFFSRAEELSNSPNRESIDLFEYTQSTVSDAMVVLLLGKKFLSPAYSHAVKMAANDVAELGGIFQNRSYFARSFPFLWRIVTMVKVTFLRLAIGLGMFMGRPIWREMTRLVKDPKTYTEEKDITLLLLLVRKFATPEKTLTWGSRGKIFLVLMSTMFASVHQVASTMVWVLCEAAVRPDYQEEIRAEIGSIMSNGPENLTHDDLQKAILTDSFLREVMRTKGDTFSTVRMAVNDVPLGKYVVPKGFTVHPNAALAHTAPEQAGEDPEVFNGRRWIEKGKPASMVGPGHLAFGLGRWACPGRYFAIAEIKLMVFSVLSTMKVELVNNEYTIVDKLMIASAPPDAYFKLTKRSA</sequence>
<comment type="cofactor">
    <cofactor evidence="1">
        <name>heme</name>
        <dbReference type="ChEBI" id="CHEBI:30413"/>
    </cofactor>
</comment>
<keyword evidence="4" id="KW-0349">Heme</keyword>
<keyword evidence="7 12" id="KW-1133">Transmembrane helix</keyword>
<keyword evidence="10" id="KW-0503">Monooxygenase</keyword>
<dbReference type="GO" id="GO:0016020">
    <property type="term" value="C:membrane"/>
    <property type="evidence" value="ECO:0007669"/>
    <property type="project" value="UniProtKB-SubCell"/>
</dbReference>
<evidence type="ECO:0008006" key="15">
    <source>
        <dbReference type="Google" id="ProtNLM"/>
    </source>
</evidence>
<dbReference type="SUPFAM" id="SSF48264">
    <property type="entry name" value="Cytochrome P450"/>
    <property type="match status" value="1"/>
</dbReference>
<gene>
    <name evidence="13" type="ORF">PENDEC_c014G04865</name>
</gene>
<evidence type="ECO:0000256" key="3">
    <source>
        <dbReference type="ARBA" id="ARBA00010617"/>
    </source>
</evidence>
<dbReference type="GO" id="GO:0004497">
    <property type="term" value="F:monooxygenase activity"/>
    <property type="evidence" value="ECO:0007669"/>
    <property type="project" value="UniProtKB-KW"/>
</dbReference>
<evidence type="ECO:0000256" key="12">
    <source>
        <dbReference type="SAM" id="Phobius"/>
    </source>
</evidence>
<dbReference type="InterPro" id="IPR036396">
    <property type="entry name" value="Cyt_P450_sf"/>
</dbReference>
<evidence type="ECO:0000256" key="8">
    <source>
        <dbReference type="ARBA" id="ARBA00023002"/>
    </source>
</evidence>
<evidence type="ECO:0000256" key="9">
    <source>
        <dbReference type="ARBA" id="ARBA00023004"/>
    </source>
</evidence>
<evidence type="ECO:0000256" key="5">
    <source>
        <dbReference type="ARBA" id="ARBA00022692"/>
    </source>
</evidence>
<dbReference type="PANTHER" id="PTHR46206:SF5">
    <property type="entry name" value="P450, PUTATIVE (EUROFUNG)-RELATED"/>
    <property type="match status" value="1"/>
</dbReference>
<evidence type="ECO:0000313" key="14">
    <source>
        <dbReference type="Proteomes" id="UP000191522"/>
    </source>
</evidence>
<evidence type="ECO:0000256" key="7">
    <source>
        <dbReference type="ARBA" id="ARBA00022989"/>
    </source>
</evidence>